<feature type="signal peptide" evidence="1">
    <location>
        <begin position="1"/>
        <end position="28"/>
    </location>
</feature>
<accession>A0A212R235</accession>
<evidence type="ECO:0000256" key="1">
    <source>
        <dbReference type="SAM" id="SignalP"/>
    </source>
</evidence>
<organism evidence="3 4">
    <name type="scientific">Rhodoblastus acidophilus</name>
    <name type="common">Rhodopseudomonas acidophila</name>
    <dbReference type="NCBI Taxonomy" id="1074"/>
    <lineage>
        <taxon>Bacteria</taxon>
        <taxon>Pseudomonadati</taxon>
        <taxon>Pseudomonadota</taxon>
        <taxon>Alphaproteobacteria</taxon>
        <taxon>Hyphomicrobiales</taxon>
        <taxon>Rhodoblastaceae</taxon>
        <taxon>Rhodoblastus</taxon>
    </lineage>
</organism>
<feature type="chain" id="PRO_5013256490" evidence="1">
    <location>
        <begin position="29"/>
        <end position="161"/>
    </location>
</feature>
<gene>
    <name evidence="3" type="ORF">SAMN06265338_102379</name>
</gene>
<dbReference type="Pfam" id="PF13629">
    <property type="entry name" value="T2SS-T3SS_pil_N"/>
    <property type="match status" value="1"/>
</dbReference>
<keyword evidence="4" id="KW-1185">Reference proteome</keyword>
<feature type="domain" description="Pilus formation protein N-terminal" evidence="2">
    <location>
        <begin position="40"/>
        <end position="107"/>
    </location>
</feature>
<dbReference type="EMBL" id="FYDG01000002">
    <property type="protein sequence ID" value="SNB66055.1"/>
    <property type="molecule type" value="Genomic_DNA"/>
</dbReference>
<protein>
    <submittedName>
        <fullName evidence="3">Pilus formation protein N terminal region</fullName>
    </submittedName>
</protein>
<dbReference type="AlphaFoldDB" id="A0A212R235"/>
<dbReference type="InterPro" id="IPR032789">
    <property type="entry name" value="T2SS-T3SS_pil_N"/>
</dbReference>
<sequence>MPFDAAARVVGRAIVLMGLAAPALVALAPTPAAAGARDLVTVTVDRARIARIPDKTQTLVIGQPGIADVTMLKNSGMGVITGKSFGETNLIALDGDGNMLGEWTIRVGAEKADLLVQNGLNRESYICAPNCLPTVELSDSKAVASDRAGAVSAHSIFSAGK</sequence>
<evidence type="ECO:0000313" key="4">
    <source>
        <dbReference type="Proteomes" id="UP000198418"/>
    </source>
</evidence>
<proteinExistence type="predicted"/>
<evidence type="ECO:0000313" key="3">
    <source>
        <dbReference type="EMBL" id="SNB66055.1"/>
    </source>
</evidence>
<evidence type="ECO:0000259" key="2">
    <source>
        <dbReference type="Pfam" id="PF13629"/>
    </source>
</evidence>
<keyword evidence="1" id="KW-0732">Signal</keyword>
<reference evidence="4" key="1">
    <citation type="submission" date="2017-06" db="EMBL/GenBank/DDBJ databases">
        <authorList>
            <person name="Varghese N."/>
            <person name="Submissions S."/>
        </authorList>
    </citation>
    <scope>NUCLEOTIDE SEQUENCE [LARGE SCALE GENOMIC DNA]</scope>
    <source>
        <strain evidence="4">DSM 137</strain>
    </source>
</reference>
<dbReference type="Proteomes" id="UP000198418">
    <property type="component" value="Unassembled WGS sequence"/>
</dbReference>
<dbReference type="RefSeq" id="WP_244593070.1">
    <property type="nucleotide sequence ID" value="NZ_FYDG01000002.1"/>
</dbReference>
<name>A0A212R235_RHOAC</name>